<dbReference type="SUPFAM" id="SSF54427">
    <property type="entry name" value="NTF2-like"/>
    <property type="match status" value="2"/>
</dbReference>
<dbReference type="InterPro" id="IPR032710">
    <property type="entry name" value="NTF2-like_dom_sf"/>
</dbReference>
<gene>
    <name evidence="1" type="ORF">KUL25_12335</name>
</gene>
<evidence type="ECO:0000313" key="1">
    <source>
        <dbReference type="EMBL" id="QXL86263.1"/>
    </source>
</evidence>
<name>A0A975TS35_9RHOB</name>
<dbReference type="RefSeq" id="WP_257893224.1">
    <property type="nucleotide sequence ID" value="NZ_JAIMBW010000001.1"/>
</dbReference>
<dbReference type="PANTHER" id="PTHR38436:SF1">
    <property type="entry name" value="ESTER CYCLASE"/>
    <property type="match status" value="1"/>
</dbReference>
<dbReference type="PANTHER" id="PTHR38436">
    <property type="entry name" value="POLYKETIDE CYCLASE SNOAL-LIKE DOMAIN"/>
    <property type="match status" value="1"/>
</dbReference>
<dbReference type="Proteomes" id="UP000693972">
    <property type="component" value="Unassembled WGS sequence"/>
</dbReference>
<reference evidence="1 2" key="1">
    <citation type="submission" date="2021-07" db="EMBL/GenBank/DDBJ databases">
        <title>Karlodiniumbacter phycospheric gen. nov., sp. nov., a phycosphere bacterium isolated from karlodinium veneficum.</title>
        <authorList>
            <person name="Peng Y."/>
            <person name="Jiang L."/>
            <person name="Lee J."/>
        </authorList>
    </citation>
    <scope>NUCLEOTIDE SEQUENCE</scope>
    <source>
        <strain evidence="1 2">N5</strain>
    </source>
</reference>
<keyword evidence="2" id="KW-1185">Reference proteome</keyword>
<protein>
    <submittedName>
        <fullName evidence="1">Nuclear transport factor 2 family protein</fullName>
    </submittedName>
</protein>
<dbReference type="InterPro" id="IPR009959">
    <property type="entry name" value="Cyclase_SnoaL-like"/>
</dbReference>
<dbReference type="GO" id="GO:0030638">
    <property type="term" value="P:polyketide metabolic process"/>
    <property type="evidence" value="ECO:0007669"/>
    <property type="project" value="InterPro"/>
</dbReference>
<accession>A0A975TS35</accession>
<evidence type="ECO:0000313" key="2">
    <source>
        <dbReference type="Proteomes" id="UP000693972"/>
    </source>
</evidence>
<organism evidence="1">
    <name type="scientific">Gymnodinialimonas phycosphaerae</name>
    <dbReference type="NCBI Taxonomy" id="2841589"/>
    <lineage>
        <taxon>Bacteria</taxon>
        <taxon>Pseudomonadati</taxon>
        <taxon>Pseudomonadota</taxon>
        <taxon>Alphaproteobacteria</taxon>
        <taxon>Rhodobacterales</taxon>
        <taxon>Paracoccaceae</taxon>
        <taxon>Gymnodinialimonas</taxon>
    </lineage>
</organism>
<dbReference type="AlphaFoldDB" id="A0A975TS35"/>
<proteinExistence type="predicted"/>
<sequence>MPDFQTEKALVRAYHDAICKAPVGEESETLARFTSPDWYWRGMHPFHERNGAEAVADVYWTPLKTAFTRLQRRPDIFLAGRNEMDGFNSVWVVSMGHLMGLFDRPWLGIRPTGRITMLRYAEFNKVEDGRITETAMFCDIPQVMMQAGQNPFPPQTGAHLVQPGPMTHEGLMWDAQDPATGEATLAAINAMLGDMGRRERTKNDRPGYAGDLARTWHDDMIWWGPAGIGATYTIERYIKQHAAPFREALNDGYRFNGHLCRVAEGHFGGFFGWANLTVKNSGGYMGMPAGPGPADMRVVDMYREEDGKLAENWIFIDLLHWLNMQGLDVLGRMAGLQHDA</sequence>
<dbReference type="EMBL" id="CP078073">
    <property type="protein sequence ID" value="QXL86263.1"/>
    <property type="molecule type" value="Genomic_DNA"/>
</dbReference>
<dbReference type="EMBL" id="JAIMBW010000001">
    <property type="protein sequence ID" value="MBY4893550.1"/>
    <property type="molecule type" value="Genomic_DNA"/>
</dbReference>
<dbReference type="Gene3D" id="3.10.450.50">
    <property type="match status" value="2"/>
</dbReference>